<name>A0A218UX09_9PASE</name>
<gene>
    <name evidence="1" type="ORF">RLOC_00004010</name>
</gene>
<dbReference type="EMBL" id="MUZQ01000103">
    <property type="protein sequence ID" value="OWK58327.1"/>
    <property type="molecule type" value="Genomic_DNA"/>
</dbReference>
<evidence type="ECO:0000313" key="2">
    <source>
        <dbReference type="Proteomes" id="UP000197619"/>
    </source>
</evidence>
<comment type="caution">
    <text evidence="1">The sequence shown here is derived from an EMBL/GenBank/DDBJ whole genome shotgun (WGS) entry which is preliminary data.</text>
</comment>
<accession>A0A218UX09</accession>
<dbReference type="Proteomes" id="UP000197619">
    <property type="component" value="Unassembled WGS sequence"/>
</dbReference>
<organism evidence="1 2">
    <name type="scientific">Lonchura striata</name>
    <name type="common">white-rumped munia</name>
    <dbReference type="NCBI Taxonomy" id="40157"/>
    <lineage>
        <taxon>Eukaryota</taxon>
        <taxon>Metazoa</taxon>
        <taxon>Chordata</taxon>
        <taxon>Craniata</taxon>
        <taxon>Vertebrata</taxon>
        <taxon>Euteleostomi</taxon>
        <taxon>Archelosauria</taxon>
        <taxon>Archosauria</taxon>
        <taxon>Dinosauria</taxon>
        <taxon>Saurischia</taxon>
        <taxon>Theropoda</taxon>
        <taxon>Coelurosauria</taxon>
        <taxon>Aves</taxon>
        <taxon>Neognathae</taxon>
        <taxon>Neoaves</taxon>
        <taxon>Telluraves</taxon>
        <taxon>Australaves</taxon>
        <taxon>Passeriformes</taxon>
        <taxon>Passeroidea</taxon>
        <taxon>Estrildidae</taxon>
        <taxon>Estrildinae</taxon>
        <taxon>Lonchura</taxon>
    </lineage>
</organism>
<reference evidence="1 2" key="1">
    <citation type="submission" date="2017-05" db="EMBL/GenBank/DDBJ databases">
        <title>Genome of assembly of the Bengalese finch, Lonchura striata domestica.</title>
        <authorList>
            <person name="Colquitt B.M."/>
            <person name="Brainard M.S."/>
        </authorList>
    </citation>
    <scope>NUCLEOTIDE SEQUENCE [LARGE SCALE GENOMIC DNA]</scope>
    <source>
        <strain evidence="1">White83orange57</strain>
    </source>
</reference>
<keyword evidence="2" id="KW-1185">Reference proteome</keyword>
<protein>
    <submittedName>
        <fullName evidence="1">Uncharacterized protein</fullName>
    </submittedName>
</protein>
<proteinExistence type="predicted"/>
<dbReference type="AlphaFoldDB" id="A0A218UX09"/>
<evidence type="ECO:0000313" key="1">
    <source>
        <dbReference type="EMBL" id="OWK58327.1"/>
    </source>
</evidence>
<sequence length="47" mass="5313">MKVLSSGVCWEESIDLVGKCENHSHPPPSLKIKHFILNLMSFEVTKC</sequence>